<dbReference type="EMBL" id="CAJOBC010104223">
    <property type="protein sequence ID" value="CAF4490387.1"/>
    <property type="molecule type" value="Genomic_DNA"/>
</dbReference>
<dbReference type="EMBL" id="CAJOBA010089804">
    <property type="protein sequence ID" value="CAF4479502.1"/>
    <property type="molecule type" value="Genomic_DNA"/>
</dbReference>
<evidence type="ECO:0000313" key="1">
    <source>
        <dbReference type="EMBL" id="CAF1642037.1"/>
    </source>
</evidence>
<feature type="non-terminal residue" evidence="3">
    <location>
        <position position="1"/>
    </location>
</feature>
<evidence type="ECO:0000313" key="2">
    <source>
        <dbReference type="EMBL" id="CAF4479502.1"/>
    </source>
</evidence>
<reference evidence="3" key="1">
    <citation type="submission" date="2021-02" db="EMBL/GenBank/DDBJ databases">
        <authorList>
            <person name="Nowell W R."/>
        </authorList>
    </citation>
    <scope>NUCLEOTIDE SEQUENCE</scope>
</reference>
<accession>A0A8S2XF23</accession>
<proteinExistence type="predicted"/>
<comment type="caution">
    <text evidence="3">The sequence shown here is derived from an EMBL/GenBank/DDBJ whole genome shotgun (WGS) entry which is preliminary data.</text>
</comment>
<sequence length="41" mass="4426">ISVDVDNKGLEYDVAGEIDLFKDEDDAGACRGESKKIEIPA</sequence>
<dbReference type="Proteomes" id="UP000682733">
    <property type="component" value="Unassembled WGS sequence"/>
</dbReference>
<dbReference type="AlphaFoldDB" id="A0A8S2XF23"/>
<dbReference type="Proteomes" id="UP000677228">
    <property type="component" value="Unassembled WGS sequence"/>
</dbReference>
<name>A0A8S2XF23_9BILA</name>
<dbReference type="Proteomes" id="UP000681722">
    <property type="component" value="Unassembled WGS sequence"/>
</dbReference>
<dbReference type="EMBL" id="CAJNOK010062768">
    <property type="protein sequence ID" value="CAF1642037.1"/>
    <property type="molecule type" value="Genomic_DNA"/>
</dbReference>
<evidence type="ECO:0000313" key="4">
    <source>
        <dbReference type="Proteomes" id="UP000681722"/>
    </source>
</evidence>
<organism evidence="3 4">
    <name type="scientific">Didymodactylos carnosus</name>
    <dbReference type="NCBI Taxonomy" id="1234261"/>
    <lineage>
        <taxon>Eukaryota</taxon>
        <taxon>Metazoa</taxon>
        <taxon>Spiralia</taxon>
        <taxon>Gnathifera</taxon>
        <taxon>Rotifera</taxon>
        <taxon>Eurotatoria</taxon>
        <taxon>Bdelloidea</taxon>
        <taxon>Philodinida</taxon>
        <taxon>Philodinidae</taxon>
        <taxon>Didymodactylos</taxon>
    </lineage>
</organism>
<feature type="non-terminal residue" evidence="3">
    <location>
        <position position="41"/>
    </location>
</feature>
<evidence type="ECO:0000313" key="3">
    <source>
        <dbReference type="EMBL" id="CAF4490387.1"/>
    </source>
</evidence>
<protein>
    <submittedName>
        <fullName evidence="3">Uncharacterized protein</fullName>
    </submittedName>
</protein>
<gene>
    <name evidence="1" type="ORF">OVA965_LOCUS44337</name>
    <name evidence="3" type="ORF">SRO942_LOCUS44300</name>
    <name evidence="2" type="ORF">TMI583_LOCUS47083</name>
</gene>